<dbReference type="InterPro" id="IPR048125">
    <property type="entry name" value="CBS_CbpB"/>
</dbReference>
<dbReference type="InterPro" id="IPR051257">
    <property type="entry name" value="Diverse_CBS-Domain"/>
</dbReference>
<dbReference type="InterPro" id="IPR046342">
    <property type="entry name" value="CBS_dom_sf"/>
</dbReference>
<dbReference type="Pfam" id="PF00571">
    <property type="entry name" value="CBS"/>
    <property type="match status" value="2"/>
</dbReference>
<evidence type="ECO:0000256" key="1">
    <source>
        <dbReference type="ARBA" id="ARBA00023122"/>
    </source>
</evidence>
<dbReference type="SUPFAM" id="SSF54631">
    <property type="entry name" value="CBS-domain pair"/>
    <property type="match status" value="1"/>
</dbReference>
<dbReference type="SMR" id="A0A084AA73"/>
<gene>
    <name evidence="4" type="ORF">U725_01650</name>
</gene>
<evidence type="ECO:0000256" key="2">
    <source>
        <dbReference type="PROSITE-ProRule" id="PRU00703"/>
    </source>
</evidence>
<evidence type="ECO:0000313" key="4">
    <source>
        <dbReference type="EMBL" id="KEY62202.1"/>
    </source>
</evidence>
<evidence type="ECO:0000313" key="5">
    <source>
        <dbReference type="Proteomes" id="UP000028401"/>
    </source>
</evidence>
<reference evidence="4 5" key="1">
    <citation type="submission" date="2014-06" db="EMBL/GenBank/DDBJ databases">
        <title>Draft genome sequence of the putrescine producing strain Lactococcus lactis subsp cremoris GE214.</title>
        <authorList>
            <person name="Ladero V."/>
            <person name="Linares D.M."/>
            <person name="del Rio B."/>
            <person name="Mayo B."/>
            <person name="Martin M.C."/>
            <person name="Fernandez M."/>
            <person name="Alvarez M.A."/>
        </authorList>
    </citation>
    <scope>NUCLEOTIDE SEQUENCE [LARGE SCALE GENOMIC DNA]</scope>
    <source>
        <strain evidence="4 5">GE214</strain>
    </source>
</reference>
<dbReference type="PANTHER" id="PTHR43080">
    <property type="entry name" value="CBS DOMAIN-CONTAINING PROTEIN CBSX3, MITOCHONDRIAL"/>
    <property type="match status" value="1"/>
</dbReference>
<dbReference type="InterPro" id="IPR000644">
    <property type="entry name" value="CBS_dom"/>
</dbReference>
<comment type="caution">
    <text evidence="4">The sequence shown here is derived from an EMBL/GenBank/DDBJ whole genome shotgun (WGS) entry which is preliminary data.</text>
</comment>
<dbReference type="PANTHER" id="PTHR43080:SF2">
    <property type="entry name" value="CBS DOMAIN-CONTAINING PROTEIN"/>
    <property type="match status" value="1"/>
</dbReference>
<proteinExistence type="predicted"/>
<dbReference type="NCBIfam" id="NF041630">
    <property type="entry name" value="CBS_CbpB"/>
    <property type="match status" value="1"/>
</dbReference>
<feature type="domain" description="CBS" evidence="3">
    <location>
        <begin position="18"/>
        <end position="76"/>
    </location>
</feature>
<evidence type="ECO:0000259" key="3">
    <source>
        <dbReference type="PROSITE" id="PS51371"/>
    </source>
</evidence>
<keyword evidence="1 2" id="KW-0129">CBS domain</keyword>
<dbReference type="AlphaFoldDB" id="A0A084AA73"/>
<dbReference type="PROSITE" id="PS51371">
    <property type="entry name" value="CBS"/>
    <property type="match status" value="1"/>
</dbReference>
<dbReference type="Proteomes" id="UP000028401">
    <property type="component" value="Unassembled WGS sequence"/>
</dbReference>
<dbReference type="Gene3D" id="3.10.580.10">
    <property type="entry name" value="CBS-domain"/>
    <property type="match status" value="1"/>
</dbReference>
<organism evidence="4 5">
    <name type="scientific">Lactococcus cremoris subsp. cremoris GE214</name>
    <dbReference type="NCBI Taxonomy" id="1415168"/>
    <lineage>
        <taxon>Bacteria</taxon>
        <taxon>Bacillati</taxon>
        <taxon>Bacillota</taxon>
        <taxon>Bacilli</taxon>
        <taxon>Lactobacillales</taxon>
        <taxon>Streptococcaceae</taxon>
        <taxon>Lactococcus</taxon>
        <taxon>Lactococcus cremoris subsp. cremoris</taxon>
    </lineage>
</organism>
<dbReference type="PATRIC" id="fig|1415168.3.peg.1721"/>
<name>A0A084AA73_LACLC</name>
<dbReference type="SMART" id="SM00116">
    <property type="entry name" value="CBS"/>
    <property type="match status" value="2"/>
</dbReference>
<dbReference type="GeneID" id="61109534"/>
<accession>A0A084AA73</accession>
<dbReference type="EMBL" id="AZSI01000051">
    <property type="protein sequence ID" value="KEY62202.1"/>
    <property type="molecule type" value="Genomic_DNA"/>
</dbReference>
<dbReference type="RefSeq" id="WP_011835089.1">
    <property type="nucleotide sequence ID" value="NZ_AZSI01000051.1"/>
</dbReference>
<sequence length="153" mass="17923">MIDKKIEDFILNQSETFMIPASNVAVLYAEHNIAHAKLMLSQYKYSRVPVLNERKEYVGVLGLTEIVEFEMEQNFFFEKLHNTSISEIVNKEVQTVGPTVTLEEMMHKLIKEPFLPVVKRQEFMGIVVRQEILKAFSAFAHDFTKYYEITKRD</sequence>
<protein>
    <recommendedName>
        <fullName evidence="3">CBS domain-containing protein</fullName>
    </recommendedName>
</protein>